<dbReference type="InterPro" id="IPR049712">
    <property type="entry name" value="Poly_export"/>
</dbReference>
<sequence>MVVMRKFYRCFSMFAFLLCLLSGVALGADGRKAAGKTDGDPADITTKIDKPKSETRKSYVISSGDLLNITVFGEPDLSLDEVRVAGNGSISFPLLGEINLKGLSSAMLEKHLVDRLRDGYLKKPKVTVSILEYRMFYVNGEVHKPGGYKYVDGLNVQKAIALAGGFTERASKSKITLIREDFPDKPLHSVELNIEVRPGDILTIGESYF</sequence>
<evidence type="ECO:0000313" key="4">
    <source>
        <dbReference type="EMBL" id="VAX22168.1"/>
    </source>
</evidence>
<feature type="domain" description="Soluble ligand binding" evidence="3">
    <location>
        <begin position="135"/>
        <end position="179"/>
    </location>
</feature>
<dbReference type="InterPro" id="IPR019554">
    <property type="entry name" value="Soluble_ligand-bd"/>
</dbReference>
<evidence type="ECO:0000259" key="3">
    <source>
        <dbReference type="Pfam" id="PF10531"/>
    </source>
</evidence>
<protein>
    <submittedName>
        <fullName evidence="4">Capsular polysaccharide synthesis enzyme CpsC, polysaccharide export</fullName>
    </submittedName>
</protein>
<dbReference type="PANTHER" id="PTHR33619:SF3">
    <property type="entry name" value="POLYSACCHARIDE EXPORT PROTEIN GFCE-RELATED"/>
    <property type="match status" value="1"/>
</dbReference>
<dbReference type="GO" id="GO:0015159">
    <property type="term" value="F:polysaccharide transmembrane transporter activity"/>
    <property type="evidence" value="ECO:0007669"/>
    <property type="project" value="InterPro"/>
</dbReference>
<dbReference type="Gene3D" id="3.30.1950.10">
    <property type="entry name" value="wza like domain"/>
    <property type="match status" value="1"/>
</dbReference>
<proteinExistence type="predicted"/>
<dbReference type="Pfam" id="PF10531">
    <property type="entry name" value="SLBB"/>
    <property type="match status" value="1"/>
</dbReference>
<reference evidence="4" key="1">
    <citation type="submission" date="2018-06" db="EMBL/GenBank/DDBJ databases">
        <authorList>
            <person name="Zhirakovskaya E."/>
        </authorList>
    </citation>
    <scope>NUCLEOTIDE SEQUENCE</scope>
</reference>
<organism evidence="4">
    <name type="scientific">hydrothermal vent metagenome</name>
    <dbReference type="NCBI Taxonomy" id="652676"/>
    <lineage>
        <taxon>unclassified sequences</taxon>
        <taxon>metagenomes</taxon>
        <taxon>ecological metagenomes</taxon>
    </lineage>
</organism>
<feature type="domain" description="Polysaccharide export protein N-terminal" evidence="2">
    <location>
        <begin position="55"/>
        <end position="130"/>
    </location>
</feature>
<dbReference type="PANTHER" id="PTHR33619">
    <property type="entry name" value="POLYSACCHARIDE EXPORT PROTEIN GFCE-RELATED"/>
    <property type="match status" value="1"/>
</dbReference>
<dbReference type="InterPro" id="IPR003715">
    <property type="entry name" value="Poly_export_N"/>
</dbReference>
<evidence type="ECO:0000259" key="2">
    <source>
        <dbReference type="Pfam" id="PF02563"/>
    </source>
</evidence>
<name>A0A3B1CE05_9ZZZZ</name>
<evidence type="ECO:0000256" key="1">
    <source>
        <dbReference type="ARBA" id="ARBA00022729"/>
    </source>
</evidence>
<gene>
    <name evidence="4" type="ORF">MNBD_NITROSPINAE02-1480</name>
</gene>
<keyword evidence="1" id="KW-0732">Signal</keyword>
<dbReference type="Gene3D" id="3.10.560.10">
    <property type="entry name" value="Outer membrane lipoprotein wza domain like"/>
    <property type="match status" value="1"/>
</dbReference>
<accession>A0A3B1CE05</accession>
<dbReference type="AlphaFoldDB" id="A0A3B1CE05"/>
<dbReference type="EMBL" id="UOGE01000073">
    <property type="protein sequence ID" value="VAX22168.1"/>
    <property type="molecule type" value="Genomic_DNA"/>
</dbReference>
<dbReference type="Pfam" id="PF02563">
    <property type="entry name" value="Poly_export"/>
    <property type="match status" value="1"/>
</dbReference>